<dbReference type="GeneID" id="10278597"/>
<dbReference type="eggNOG" id="arCOG03597">
    <property type="taxonomic scope" value="Archaea"/>
</dbReference>
<evidence type="ECO:0000313" key="1">
    <source>
        <dbReference type="EMBL" id="ADZ10353.1"/>
    </source>
</evidence>
<dbReference type="HOGENOM" id="CLU_170072_0_0_2"/>
<proteinExistence type="predicted"/>
<evidence type="ECO:0000313" key="2">
    <source>
        <dbReference type="Proteomes" id="UP000007490"/>
    </source>
</evidence>
<sequence>MMDKFEQLMNDVGKMSPGDQNKAIEEYKASCICPTCPTWNKCAEEANEKLFCVTGISASCITELKGCMCPTCPLAQSLDVGVERNTYCLKGSEMEQRG</sequence>
<dbReference type="Pfam" id="PF10967">
    <property type="entry name" value="DUF2769"/>
    <property type="match status" value="1"/>
</dbReference>
<dbReference type="AlphaFoldDB" id="F0TC86"/>
<dbReference type="InterPro" id="IPR020075">
    <property type="entry name" value="Uncharacterised_AF2234"/>
</dbReference>
<keyword evidence="2" id="KW-1185">Reference proteome</keyword>
<dbReference type="Proteomes" id="UP000007490">
    <property type="component" value="Chromosome"/>
</dbReference>
<reference evidence="1 2" key="2">
    <citation type="journal article" date="2014" name="Int. J. Syst. Evol. Microbiol.">
        <title>Methanobacterium paludis sp. nov. and a novel strain of Methanobacterium lacus isolated from northern peatlands.</title>
        <authorList>
            <person name="Cadillo-Quiroz H."/>
            <person name="Brauer S.L."/>
            <person name="Goodson N."/>
            <person name="Yavitt J.B."/>
            <person name="Zinder S.H."/>
        </authorList>
    </citation>
    <scope>NUCLEOTIDE SEQUENCE [LARGE SCALE GENOMIC DNA]</scope>
    <source>
        <strain evidence="1 2">AL-21</strain>
    </source>
</reference>
<dbReference type="EMBL" id="CP002551">
    <property type="protein sequence ID" value="ADZ10353.1"/>
    <property type="molecule type" value="Genomic_DNA"/>
</dbReference>
<evidence type="ECO:0008006" key="3">
    <source>
        <dbReference type="Google" id="ProtNLM"/>
    </source>
</evidence>
<name>F0TC86_METLA</name>
<gene>
    <name evidence="1" type="ordered locus">Metbo_2134</name>
</gene>
<dbReference type="KEGG" id="mel:Metbo_2134"/>
<protein>
    <recommendedName>
        <fullName evidence="3">DUF2769 domain-containing protein</fullName>
    </recommendedName>
</protein>
<accession>F0TC86</accession>
<dbReference type="RefSeq" id="WP_013645704.1">
    <property type="nucleotide sequence ID" value="NC_015216.1"/>
</dbReference>
<reference evidence="2" key="1">
    <citation type="submission" date="2011-02" db="EMBL/GenBank/DDBJ databases">
        <title>Complete sequence of Methanobacterium sp. AL-21.</title>
        <authorList>
            <consortium name="US DOE Joint Genome Institute"/>
            <person name="Lucas S."/>
            <person name="Copeland A."/>
            <person name="Lapidus A."/>
            <person name="Cheng J.-F."/>
            <person name="Goodwin L."/>
            <person name="Pitluck S."/>
            <person name="Chertkov O."/>
            <person name="Detter J.C."/>
            <person name="Han C."/>
            <person name="Tapia R."/>
            <person name="Land M."/>
            <person name="Hauser L."/>
            <person name="Kyrpides N."/>
            <person name="Ivanova N."/>
            <person name="Mikhailova N."/>
            <person name="Pagani I."/>
            <person name="Cadillo-Quiroz H."/>
            <person name="Imachi H."/>
            <person name="Zinder S."/>
            <person name="Liu W."/>
            <person name="Woyke T."/>
        </authorList>
    </citation>
    <scope>NUCLEOTIDE SEQUENCE [LARGE SCALE GENOMIC DNA]</scope>
    <source>
        <strain evidence="2">AL-21</strain>
    </source>
</reference>
<organism evidence="1 2">
    <name type="scientific">Methanobacterium lacus (strain AL-21)</name>
    <dbReference type="NCBI Taxonomy" id="877455"/>
    <lineage>
        <taxon>Archaea</taxon>
        <taxon>Methanobacteriati</taxon>
        <taxon>Methanobacteriota</taxon>
        <taxon>Methanomada group</taxon>
        <taxon>Methanobacteria</taxon>
        <taxon>Methanobacteriales</taxon>
        <taxon>Methanobacteriaceae</taxon>
        <taxon>Methanobacterium</taxon>
    </lineage>
</organism>